<feature type="chain" id="PRO_5046540449" description="DUF2780 domain-containing protein" evidence="1">
    <location>
        <begin position="24"/>
        <end position="201"/>
    </location>
</feature>
<gene>
    <name evidence="2" type="ORF">T9A_03189</name>
</gene>
<accession>A0ABR4W939</accession>
<feature type="signal peptide" evidence="1">
    <location>
        <begin position="1"/>
        <end position="23"/>
    </location>
</feature>
<dbReference type="EMBL" id="ARXU01000018">
    <property type="protein sequence ID" value="KGD59807.1"/>
    <property type="molecule type" value="Genomic_DNA"/>
</dbReference>
<name>A0ABR4W939_9GAMM</name>
<dbReference type="Proteomes" id="UP000029443">
    <property type="component" value="Unassembled WGS sequence"/>
</dbReference>
<dbReference type="RefSeq" id="WP_035250508.1">
    <property type="nucleotide sequence ID" value="NZ_ARXU01000018.1"/>
</dbReference>
<reference evidence="2 3" key="1">
    <citation type="submission" date="2012-09" db="EMBL/GenBank/DDBJ databases">
        <title>Genome Sequence of alkane-degrading Bacterium Alcanivorax jadensis T9.</title>
        <authorList>
            <person name="Lai Q."/>
            <person name="Shao Z."/>
        </authorList>
    </citation>
    <scope>NUCLEOTIDE SEQUENCE [LARGE SCALE GENOMIC DNA]</scope>
    <source>
        <strain evidence="2 3">T9</strain>
    </source>
</reference>
<comment type="caution">
    <text evidence="2">The sequence shown here is derived from an EMBL/GenBank/DDBJ whole genome shotgun (WGS) entry which is preliminary data.</text>
</comment>
<keyword evidence="3" id="KW-1185">Reference proteome</keyword>
<keyword evidence="1" id="KW-0732">Signal</keyword>
<sequence>MNTFRIGVLGVSFCLVLASPAQAFDLKKMTDSANAAVDKASESADAGINKASETANDGINKAGDSANSTLDSVNGGMAVSGEAKALVDSLSTDLDVSGQQAAGGAGALLAMAQSNLSGDQFSGVLNKVPGLESLLGGGEGGGVASSMLGNISSMQGVTKAFGALGMSPEMVSQFAPKILGFLGDKGVTGQVLNSLKGLWGV</sequence>
<evidence type="ECO:0000313" key="2">
    <source>
        <dbReference type="EMBL" id="KGD59807.1"/>
    </source>
</evidence>
<dbReference type="Pfam" id="PF11075">
    <property type="entry name" value="DUF2780"/>
    <property type="match status" value="1"/>
</dbReference>
<protein>
    <recommendedName>
        <fullName evidence="4">DUF2780 domain-containing protein</fullName>
    </recommendedName>
</protein>
<evidence type="ECO:0000256" key="1">
    <source>
        <dbReference type="SAM" id="SignalP"/>
    </source>
</evidence>
<dbReference type="InterPro" id="IPR021302">
    <property type="entry name" value="DUF2780_VcgC/VcgE"/>
</dbReference>
<organism evidence="2 3">
    <name type="scientific">Alcanivorax jadensis T9</name>
    <dbReference type="NCBI Taxonomy" id="1177181"/>
    <lineage>
        <taxon>Bacteria</taxon>
        <taxon>Pseudomonadati</taxon>
        <taxon>Pseudomonadota</taxon>
        <taxon>Gammaproteobacteria</taxon>
        <taxon>Oceanospirillales</taxon>
        <taxon>Alcanivoracaceae</taxon>
        <taxon>Alcanivorax</taxon>
    </lineage>
</organism>
<evidence type="ECO:0000313" key="3">
    <source>
        <dbReference type="Proteomes" id="UP000029443"/>
    </source>
</evidence>
<proteinExistence type="predicted"/>
<evidence type="ECO:0008006" key="4">
    <source>
        <dbReference type="Google" id="ProtNLM"/>
    </source>
</evidence>